<dbReference type="RefSeq" id="WP_176328768.1">
    <property type="nucleotide sequence ID" value="NZ_NGRD01000001.1"/>
</dbReference>
<evidence type="ECO:0000256" key="1">
    <source>
        <dbReference type="SAM" id="Phobius"/>
    </source>
</evidence>
<protein>
    <submittedName>
        <fullName evidence="2">Uncharacterized protein</fullName>
    </submittedName>
</protein>
<keyword evidence="1" id="KW-0472">Membrane</keyword>
<proteinExistence type="predicted"/>
<reference evidence="2 3" key="1">
    <citation type="submission" date="2020-06" db="EMBL/GenBank/DDBJ databases">
        <title>REHAB project genomes.</title>
        <authorList>
            <person name="Shaw L.P."/>
        </authorList>
    </citation>
    <scope>NUCLEOTIDE SEQUENCE [LARGE SCALE GENOMIC DNA]</scope>
    <source>
        <strain evidence="2 3">RHBSTW-00116</strain>
    </source>
</reference>
<accession>A0A7W3D6V7</accession>
<dbReference type="AlphaFoldDB" id="A0A7W3D6V7"/>
<comment type="caution">
    <text evidence="2">The sequence shown here is derived from an EMBL/GenBank/DDBJ whole genome shotgun (WGS) entry which is preliminary data.</text>
</comment>
<name>A0A7W3D6V7_CITFR</name>
<sequence length="53" mass="5463">MKSLITDVIGLVGYGLLTAGFYLQFGLAPALMFSGGLMLVGALVMAKRGTRAA</sequence>
<feature type="transmembrane region" description="Helical" evidence="1">
    <location>
        <begin position="21"/>
        <end position="46"/>
    </location>
</feature>
<dbReference type="Proteomes" id="UP000591803">
    <property type="component" value="Unassembled WGS sequence"/>
</dbReference>
<evidence type="ECO:0000313" key="3">
    <source>
        <dbReference type="Proteomes" id="UP000591803"/>
    </source>
</evidence>
<gene>
    <name evidence="2" type="ORF">HV077_17270</name>
</gene>
<evidence type="ECO:0000313" key="2">
    <source>
        <dbReference type="EMBL" id="MBA8064103.1"/>
    </source>
</evidence>
<dbReference type="EMBL" id="JABXRI010000001">
    <property type="protein sequence ID" value="MBA8064103.1"/>
    <property type="molecule type" value="Genomic_DNA"/>
</dbReference>
<keyword evidence="1" id="KW-1133">Transmembrane helix</keyword>
<organism evidence="2 3">
    <name type="scientific">Citrobacter freundii</name>
    <dbReference type="NCBI Taxonomy" id="546"/>
    <lineage>
        <taxon>Bacteria</taxon>
        <taxon>Pseudomonadati</taxon>
        <taxon>Pseudomonadota</taxon>
        <taxon>Gammaproteobacteria</taxon>
        <taxon>Enterobacterales</taxon>
        <taxon>Enterobacteriaceae</taxon>
        <taxon>Citrobacter</taxon>
        <taxon>Citrobacter freundii complex</taxon>
    </lineage>
</organism>
<keyword evidence="1" id="KW-0812">Transmembrane</keyword>